<dbReference type="Pfam" id="PF00300">
    <property type="entry name" value="His_Phos_1"/>
    <property type="match status" value="1"/>
</dbReference>
<proteinExistence type="predicted"/>
<keyword evidence="2" id="KW-1185">Reference proteome</keyword>
<dbReference type="GO" id="GO:0101006">
    <property type="term" value="F:protein histidine phosphatase activity"/>
    <property type="evidence" value="ECO:0007669"/>
    <property type="project" value="InterPro"/>
</dbReference>
<gene>
    <name evidence="1" type="ORF">A9404_08400</name>
</gene>
<dbReference type="InterPro" id="IPR004449">
    <property type="entry name" value="SixA"/>
</dbReference>
<dbReference type="GO" id="GO:0005737">
    <property type="term" value="C:cytoplasm"/>
    <property type="evidence" value="ECO:0007669"/>
    <property type="project" value="InterPro"/>
</dbReference>
<dbReference type="NCBIfam" id="TIGR00249">
    <property type="entry name" value="sixA"/>
    <property type="match status" value="1"/>
</dbReference>
<dbReference type="RefSeq" id="WP_066100174.1">
    <property type="nucleotide sequence ID" value="NZ_CP016027.1"/>
</dbReference>
<name>A0A191ZHR5_9GAMM</name>
<dbReference type="AlphaFoldDB" id="A0A191ZHR5"/>
<dbReference type="Proteomes" id="UP000078596">
    <property type="component" value="Chromosome"/>
</dbReference>
<organism evidence="1 2">
    <name type="scientific">Halothiobacillus diazotrophicus</name>
    <dbReference type="NCBI Taxonomy" id="1860122"/>
    <lineage>
        <taxon>Bacteria</taxon>
        <taxon>Pseudomonadati</taxon>
        <taxon>Pseudomonadota</taxon>
        <taxon>Gammaproteobacteria</taxon>
        <taxon>Chromatiales</taxon>
        <taxon>Halothiobacillaceae</taxon>
        <taxon>Halothiobacillus</taxon>
    </lineage>
</organism>
<sequence length="168" mass="18370">MDLLIIRHAPAEDRDQFALTGLADDLRPLTERGIERMQLAARGVMTLALPIERLIVSPLTRAQQTAEILAPALEIRKFDTEAILSPEATIDSVIDWLRKQPRVDGMALVGHEPNLGQLAETLIHGRANGNMPLKKGSAMLIRFSDAIAAGQGQLIWFLPPGVLRALAD</sequence>
<reference evidence="1 2" key="1">
    <citation type="submission" date="2016-06" db="EMBL/GenBank/DDBJ databases">
        <title>Insight into the functional genes involving in sulfur oxidation in Pearl River water.</title>
        <authorList>
            <person name="Luo J."/>
            <person name="Tan X."/>
            <person name="Lin W."/>
        </authorList>
    </citation>
    <scope>NUCLEOTIDE SEQUENCE [LARGE SCALE GENOMIC DNA]</scope>
    <source>
        <strain evidence="1 2">LS2</strain>
    </source>
</reference>
<dbReference type="OrthoDB" id="9810154at2"/>
<dbReference type="STRING" id="1860122.A9404_08400"/>
<dbReference type="SMART" id="SM00855">
    <property type="entry name" value="PGAM"/>
    <property type="match status" value="1"/>
</dbReference>
<dbReference type="CDD" id="cd07067">
    <property type="entry name" value="HP_PGM_like"/>
    <property type="match status" value="1"/>
</dbReference>
<dbReference type="KEGG" id="haz:A9404_08400"/>
<dbReference type="SUPFAM" id="SSF53254">
    <property type="entry name" value="Phosphoglycerate mutase-like"/>
    <property type="match status" value="1"/>
</dbReference>
<dbReference type="InterPro" id="IPR013078">
    <property type="entry name" value="His_Pase_superF_clade-1"/>
</dbReference>
<evidence type="ECO:0000313" key="1">
    <source>
        <dbReference type="EMBL" id="ANJ67397.1"/>
    </source>
</evidence>
<accession>A0A191ZHR5</accession>
<dbReference type="EMBL" id="CP016027">
    <property type="protein sequence ID" value="ANJ67397.1"/>
    <property type="molecule type" value="Genomic_DNA"/>
</dbReference>
<protein>
    <submittedName>
        <fullName evidence="1">Phosphohistidine phosphatase SixA</fullName>
    </submittedName>
</protein>
<dbReference type="Gene3D" id="3.40.50.1240">
    <property type="entry name" value="Phosphoglycerate mutase-like"/>
    <property type="match status" value="1"/>
</dbReference>
<evidence type="ECO:0000313" key="2">
    <source>
        <dbReference type="Proteomes" id="UP000078596"/>
    </source>
</evidence>
<dbReference type="InterPro" id="IPR029033">
    <property type="entry name" value="His_PPase_superfam"/>
</dbReference>